<dbReference type="AlphaFoldDB" id="A0AA42BKR3"/>
<evidence type="ECO:0000313" key="4">
    <source>
        <dbReference type="Proteomes" id="UP001165413"/>
    </source>
</evidence>
<reference evidence="3" key="1">
    <citation type="submission" date="2022-07" db="EMBL/GenBank/DDBJ databases">
        <title>Characterization of the Novel Bacterium Alteromonas immobilis LMIT006 and Alteromonas gregis LMIT007.</title>
        <authorList>
            <person name="Lin X."/>
        </authorList>
    </citation>
    <scope>NUCLEOTIDE SEQUENCE</scope>
    <source>
        <strain evidence="3">LMIT007</strain>
    </source>
</reference>
<dbReference type="Pfam" id="PF20029">
    <property type="entry name" value="DUF6436"/>
    <property type="match status" value="1"/>
</dbReference>
<proteinExistence type="predicted"/>
<dbReference type="Proteomes" id="UP001165413">
    <property type="component" value="Unassembled WGS sequence"/>
</dbReference>
<evidence type="ECO:0000259" key="2">
    <source>
        <dbReference type="Pfam" id="PF20029"/>
    </source>
</evidence>
<dbReference type="RefSeq" id="WP_254099055.1">
    <property type="nucleotide sequence ID" value="NZ_JANATA010000004.1"/>
</dbReference>
<evidence type="ECO:0000313" key="3">
    <source>
        <dbReference type="EMBL" id="MCP3428063.1"/>
    </source>
</evidence>
<keyword evidence="1" id="KW-0812">Transmembrane</keyword>
<feature type="domain" description="DUF6436" evidence="2">
    <location>
        <begin position="56"/>
        <end position="176"/>
    </location>
</feature>
<keyword evidence="4" id="KW-1185">Reference proteome</keyword>
<evidence type="ECO:0000256" key="1">
    <source>
        <dbReference type="SAM" id="Phobius"/>
    </source>
</evidence>
<feature type="transmembrane region" description="Helical" evidence="1">
    <location>
        <begin position="7"/>
        <end position="26"/>
    </location>
</feature>
<keyword evidence="1" id="KW-0472">Membrane</keyword>
<protein>
    <submittedName>
        <fullName evidence="3">DUF6436 domain-containing protein</fullName>
    </submittedName>
</protein>
<sequence>MTQPEKWGVFGLLPVWIGIFIVSLMFTQESLLTDFDPHQKIHMASMSVAFEKDFTLEVNRILEQDTTNLVLHLGTSDNCFCELLARQHVTETAEYVKNNHLQYQELLLDKHLSLLTFISSVPAIAIFDAHGDLAYLGPYSAGLGCLTDISYSERYLVNPPLHGPVIATETKGCYCQVNRPI</sequence>
<gene>
    <name evidence="3" type="ORF">NLF92_03765</name>
</gene>
<organism evidence="3 4">
    <name type="scientific">Opacimonas viscosa</name>
    <dbReference type="NCBI Taxonomy" id="2961944"/>
    <lineage>
        <taxon>Bacteria</taxon>
        <taxon>Pseudomonadati</taxon>
        <taxon>Pseudomonadota</taxon>
        <taxon>Gammaproteobacteria</taxon>
        <taxon>Alteromonadales</taxon>
        <taxon>Alteromonadaceae</taxon>
        <taxon>Opacimonas</taxon>
    </lineage>
</organism>
<name>A0AA42BKR3_9ALTE</name>
<dbReference type="EMBL" id="JANATA010000004">
    <property type="protein sequence ID" value="MCP3428063.1"/>
    <property type="molecule type" value="Genomic_DNA"/>
</dbReference>
<dbReference type="InterPro" id="IPR045494">
    <property type="entry name" value="DUF6436"/>
</dbReference>
<keyword evidence="1" id="KW-1133">Transmembrane helix</keyword>
<comment type="caution">
    <text evidence="3">The sequence shown here is derived from an EMBL/GenBank/DDBJ whole genome shotgun (WGS) entry which is preliminary data.</text>
</comment>
<accession>A0AA42BKR3</accession>